<evidence type="ECO:0000256" key="4">
    <source>
        <dbReference type="SAM" id="SignalP"/>
    </source>
</evidence>
<feature type="compositionally biased region" description="Polar residues" evidence="3">
    <location>
        <begin position="335"/>
        <end position="345"/>
    </location>
</feature>
<dbReference type="VEuPathDB" id="VectorBase:AEPI008385"/>
<dbReference type="Proteomes" id="UP000075885">
    <property type="component" value="Unassembled WGS sequence"/>
</dbReference>
<evidence type="ECO:0000256" key="3">
    <source>
        <dbReference type="SAM" id="MobiDB-lite"/>
    </source>
</evidence>
<feature type="signal peptide" evidence="4">
    <location>
        <begin position="1"/>
        <end position="21"/>
    </location>
</feature>
<name>A0A182PN61_9DIPT</name>
<evidence type="ECO:0000256" key="2">
    <source>
        <dbReference type="ARBA" id="ARBA00022737"/>
    </source>
</evidence>
<evidence type="ECO:0000313" key="5">
    <source>
        <dbReference type="EnsemblMetazoa" id="AEPI008385-PA"/>
    </source>
</evidence>
<proteinExistence type="predicted"/>
<keyword evidence="2" id="KW-0677">Repeat</keyword>
<dbReference type="InterPro" id="IPR032675">
    <property type="entry name" value="LRR_dom_sf"/>
</dbReference>
<keyword evidence="6" id="KW-1185">Reference proteome</keyword>
<dbReference type="PANTHER" id="PTHR24366:SF168">
    <property type="entry name" value="GH22922P-RELATED"/>
    <property type="match status" value="1"/>
</dbReference>
<feature type="region of interest" description="Disordered" evidence="3">
    <location>
        <begin position="335"/>
        <end position="360"/>
    </location>
</feature>
<keyword evidence="1" id="KW-0433">Leucine-rich repeat</keyword>
<dbReference type="SUPFAM" id="SSF52047">
    <property type="entry name" value="RNI-like"/>
    <property type="match status" value="1"/>
</dbReference>
<dbReference type="Gene3D" id="3.80.10.10">
    <property type="entry name" value="Ribonuclease Inhibitor"/>
    <property type="match status" value="1"/>
</dbReference>
<dbReference type="EnsemblMetazoa" id="AEPI008385-RA">
    <property type="protein sequence ID" value="AEPI008385-PA"/>
    <property type="gene ID" value="AEPI008385"/>
</dbReference>
<dbReference type="PANTHER" id="PTHR24366">
    <property type="entry name" value="IG(IMMUNOGLOBULIN) AND LRR(LEUCINE RICH REPEAT) DOMAINS"/>
    <property type="match status" value="1"/>
</dbReference>
<dbReference type="AlphaFoldDB" id="A0A182PN61"/>
<reference evidence="6" key="1">
    <citation type="submission" date="2013-03" db="EMBL/GenBank/DDBJ databases">
        <title>The Genome Sequence of Anopheles epiroticus epiroticus2.</title>
        <authorList>
            <consortium name="The Broad Institute Genomics Platform"/>
            <person name="Neafsey D.E."/>
            <person name="Howell P."/>
            <person name="Walker B."/>
            <person name="Young S.K."/>
            <person name="Zeng Q."/>
            <person name="Gargeya S."/>
            <person name="Fitzgerald M."/>
            <person name="Haas B."/>
            <person name="Abouelleil A."/>
            <person name="Allen A.W."/>
            <person name="Alvarado L."/>
            <person name="Arachchi H.M."/>
            <person name="Berlin A.M."/>
            <person name="Chapman S.B."/>
            <person name="Gainer-Dewar J."/>
            <person name="Goldberg J."/>
            <person name="Griggs A."/>
            <person name="Gujja S."/>
            <person name="Hansen M."/>
            <person name="Howarth C."/>
            <person name="Imamovic A."/>
            <person name="Ireland A."/>
            <person name="Larimer J."/>
            <person name="McCowan C."/>
            <person name="Murphy C."/>
            <person name="Pearson M."/>
            <person name="Poon T.W."/>
            <person name="Priest M."/>
            <person name="Roberts A."/>
            <person name="Saif S."/>
            <person name="Shea T."/>
            <person name="Sisk P."/>
            <person name="Sykes S."/>
            <person name="Wortman J."/>
            <person name="Nusbaum C."/>
            <person name="Birren B."/>
        </authorList>
    </citation>
    <scope>NUCLEOTIDE SEQUENCE [LARGE SCALE GENOMIC DNA]</scope>
    <source>
        <strain evidence="6">Epiroticus2</strain>
    </source>
</reference>
<sequence>MRQLIASLFCAALLLAVTVTADQTYECVVEKRDDESVCIFRNVNYGANTTGVTFKAPPPGKIQHVAFEDSTLDHIPKEFLSAFPNLRSLSVPNANLSSVVIPTKLERLYASGNQISRVIVHQTRDSTTMQELMLDSNHLRDVSNLTRLVKLEILNLSDNRDLPVDDTIDLGLFKGMDGLRHLLLSDVGAHYVENEQDVPLPNLELLDLSNNRILTSSFKVKALAPLKSLQILRLGYNQLVDLDVLQLTQNNPQLKQIYLEGSQFPCKLQTMILKHLKRVGVETPVTNPEARCPLGFDKEEGLCCKSDLTSIANVVPQTPGGNQMSGTVTMRPMETSTMASTTSPVTARPTKQDSDGNSSAAKLPLGNGSWLISLVLVTVVKLALF</sequence>
<evidence type="ECO:0000256" key="1">
    <source>
        <dbReference type="ARBA" id="ARBA00022614"/>
    </source>
</evidence>
<evidence type="ECO:0000313" key="6">
    <source>
        <dbReference type="Proteomes" id="UP000075885"/>
    </source>
</evidence>
<protein>
    <submittedName>
        <fullName evidence="5">Uncharacterized protein</fullName>
    </submittedName>
</protein>
<reference evidence="5" key="2">
    <citation type="submission" date="2020-05" db="UniProtKB">
        <authorList>
            <consortium name="EnsemblMetazoa"/>
        </authorList>
    </citation>
    <scope>IDENTIFICATION</scope>
    <source>
        <strain evidence="5">Epiroticus2</strain>
    </source>
</reference>
<feature type="chain" id="PRO_5008131634" evidence="4">
    <location>
        <begin position="22"/>
        <end position="385"/>
    </location>
</feature>
<accession>A0A182PN61</accession>
<dbReference type="STRING" id="199890.A0A182PN61"/>
<organism evidence="5 6">
    <name type="scientific">Anopheles epiroticus</name>
    <dbReference type="NCBI Taxonomy" id="199890"/>
    <lineage>
        <taxon>Eukaryota</taxon>
        <taxon>Metazoa</taxon>
        <taxon>Ecdysozoa</taxon>
        <taxon>Arthropoda</taxon>
        <taxon>Hexapoda</taxon>
        <taxon>Insecta</taxon>
        <taxon>Pterygota</taxon>
        <taxon>Neoptera</taxon>
        <taxon>Endopterygota</taxon>
        <taxon>Diptera</taxon>
        <taxon>Nematocera</taxon>
        <taxon>Culicoidea</taxon>
        <taxon>Culicidae</taxon>
        <taxon>Anophelinae</taxon>
        <taxon>Anopheles</taxon>
    </lineage>
</organism>
<keyword evidence="4" id="KW-0732">Signal</keyword>